<gene>
    <name evidence="2" type="ORF">GALMADRAFT_250252</name>
</gene>
<reference evidence="3" key="1">
    <citation type="journal article" date="2014" name="Proc. Natl. Acad. Sci. U.S.A.">
        <title>Extensive sampling of basidiomycete genomes demonstrates inadequacy of the white-rot/brown-rot paradigm for wood decay fungi.</title>
        <authorList>
            <person name="Riley R."/>
            <person name="Salamov A.A."/>
            <person name="Brown D.W."/>
            <person name="Nagy L.G."/>
            <person name="Floudas D."/>
            <person name="Held B.W."/>
            <person name="Levasseur A."/>
            <person name="Lombard V."/>
            <person name="Morin E."/>
            <person name="Otillar R."/>
            <person name="Lindquist E.A."/>
            <person name="Sun H."/>
            <person name="LaButti K.M."/>
            <person name="Schmutz J."/>
            <person name="Jabbour D."/>
            <person name="Luo H."/>
            <person name="Baker S.E."/>
            <person name="Pisabarro A.G."/>
            <person name="Walton J.D."/>
            <person name="Blanchette R.A."/>
            <person name="Henrissat B."/>
            <person name="Martin F."/>
            <person name="Cullen D."/>
            <person name="Hibbett D.S."/>
            <person name="Grigoriev I.V."/>
        </authorList>
    </citation>
    <scope>NUCLEOTIDE SEQUENCE [LARGE SCALE GENOMIC DNA]</scope>
    <source>
        <strain evidence="3">CBS 339.88</strain>
    </source>
</reference>
<keyword evidence="1" id="KW-0472">Membrane</keyword>
<feature type="transmembrane region" description="Helical" evidence="1">
    <location>
        <begin position="57"/>
        <end position="79"/>
    </location>
</feature>
<evidence type="ECO:0000313" key="2">
    <source>
        <dbReference type="EMBL" id="KDR74373.1"/>
    </source>
</evidence>
<proteinExistence type="predicted"/>
<evidence type="ECO:0000256" key="1">
    <source>
        <dbReference type="SAM" id="Phobius"/>
    </source>
</evidence>
<accession>A0A067T5T2</accession>
<dbReference type="HOGENOM" id="CLU_1551285_0_0_1"/>
<evidence type="ECO:0000313" key="3">
    <source>
        <dbReference type="Proteomes" id="UP000027222"/>
    </source>
</evidence>
<name>A0A067T5T2_GALM3</name>
<dbReference type="AlphaFoldDB" id="A0A067T5T2"/>
<sequence length="173" mass="18728">MPPPNTLSTGQGTSISSTRTRFFYLRDALADTASAPAATNTRQVHTLEAKPFNHLSVWAYLAFAFIVLALVTVFAYLIYSCYHTAKGRMDTELVSSGTNETGEENVFCDDGGKLNTTRRGNMVGGVGAMSRMSDRVVDVGEKMKTGSAKFGKTVLEMKGFGSGQHQRNPSESQ</sequence>
<evidence type="ECO:0008006" key="4">
    <source>
        <dbReference type="Google" id="ProtNLM"/>
    </source>
</evidence>
<keyword evidence="3" id="KW-1185">Reference proteome</keyword>
<dbReference type="OrthoDB" id="3065323at2759"/>
<protein>
    <recommendedName>
        <fullName evidence="4">Transmembrane protein</fullName>
    </recommendedName>
</protein>
<keyword evidence="1" id="KW-1133">Transmembrane helix</keyword>
<dbReference type="EMBL" id="KL142383">
    <property type="protein sequence ID" value="KDR74373.1"/>
    <property type="molecule type" value="Genomic_DNA"/>
</dbReference>
<organism evidence="2 3">
    <name type="scientific">Galerina marginata (strain CBS 339.88)</name>
    <dbReference type="NCBI Taxonomy" id="685588"/>
    <lineage>
        <taxon>Eukaryota</taxon>
        <taxon>Fungi</taxon>
        <taxon>Dikarya</taxon>
        <taxon>Basidiomycota</taxon>
        <taxon>Agaricomycotina</taxon>
        <taxon>Agaricomycetes</taxon>
        <taxon>Agaricomycetidae</taxon>
        <taxon>Agaricales</taxon>
        <taxon>Agaricineae</taxon>
        <taxon>Strophariaceae</taxon>
        <taxon>Galerina</taxon>
    </lineage>
</organism>
<feature type="non-terminal residue" evidence="2">
    <location>
        <position position="173"/>
    </location>
</feature>
<dbReference type="Proteomes" id="UP000027222">
    <property type="component" value="Unassembled WGS sequence"/>
</dbReference>
<keyword evidence="1" id="KW-0812">Transmembrane</keyword>